<feature type="compositionally biased region" description="Basic and acidic residues" evidence="1">
    <location>
        <begin position="305"/>
        <end position="314"/>
    </location>
</feature>
<dbReference type="EMBL" id="KL197785">
    <property type="protein sequence ID" value="KDQ49429.1"/>
    <property type="molecule type" value="Genomic_DNA"/>
</dbReference>
<accession>A0A067P3X7</accession>
<dbReference type="Proteomes" id="UP000027265">
    <property type="component" value="Unassembled WGS sequence"/>
</dbReference>
<name>A0A067P3X7_9AGAM</name>
<keyword evidence="3" id="KW-1185">Reference proteome</keyword>
<evidence type="ECO:0000313" key="2">
    <source>
        <dbReference type="EMBL" id="KDQ49429.1"/>
    </source>
</evidence>
<protein>
    <submittedName>
        <fullName evidence="2">Uncharacterized protein</fullName>
    </submittedName>
</protein>
<dbReference type="HOGENOM" id="CLU_559045_0_0_1"/>
<feature type="compositionally biased region" description="Basic residues" evidence="1">
    <location>
        <begin position="263"/>
        <end position="273"/>
    </location>
</feature>
<evidence type="ECO:0000256" key="1">
    <source>
        <dbReference type="SAM" id="MobiDB-lite"/>
    </source>
</evidence>
<feature type="region of interest" description="Disordered" evidence="1">
    <location>
        <begin position="388"/>
        <end position="407"/>
    </location>
</feature>
<dbReference type="AlphaFoldDB" id="A0A067P3X7"/>
<feature type="compositionally biased region" description="Basic residues" evidence="1">
    <location>
        <begin position="295"/>
        <end position="304"/>
    </location>
</feature>
<organism evidence="2 3">
    <name type="scientific">Jaapia argillacea MUCL 33604</name>
    <dbReference type="NCBI Taxonomy" id="933084"/>
    <lineage>
        <taxon>Eukaryota</taxon>
        <taxon>Fungi</taxon>
        <taxon>Dikarya</taxon>
        <taxon>Basidiomycota</taxon>
        <taxon>Agaricomycotina</taxon>
        <taxon>Agaricomycetes</taxon>
        <taxon>Agaricomycetidae</taxon>
        <taxon>Jaapiales</taxon>
        <taxon>Jaapiaceae</taxon>
        <taxon>Jaapia</taxon>
    </lineage>
</organism>
<dbReference type="InParanoid" id="A0A067P3X7"/>
<feature type="region of interest" description="Disordered" evidence="1">
    <location>
        <begin position="248"/>
        <end position="324"/>
    </location>
</feature>
<feature type="compositionally biased region" description="Polar residues" evidence="1">
    <location>
        <begin position="394"/>
        <end position="407"/>
    </location>
</feature>
<proteinExistence type="predicted"/>
<evidence type="ECO:0000313" key="3">
    <source>
        <dbReference type="Proteomes" id="UP000027265"/>
    </source>
</evidence>
<feature type="compositionally biased region" description="Polar residues" evidence="1">
    <location>
        <begin position="251"/>
        <end position="260"/>
    </location>
</feature>
<sequence length="488" mass="55786">MPPRRKLQILGPLFPMDVKNEDFMDECDMMYSTSPTDDPNFIQVVEYQLRNISMTTMKFHEGDECDNGLIPTSYTPHFRFINHLRIFSMLWRYLHDHHMSEAMETWDKMTIYLTKLVNFFLAMAADAVEVTDMTPKWRCTPFDNFLTREYYRVPHSIEDATAALAADRARKIDLGHDPFELSENSQILLFPFIVFNIIADWDQFAKDQTSWYGYNSETGHFRSFTNIINCEAYVQEILGYSIDDREESVQKKSLPQTKDSPPQKKKRGHPRKCKNMDKELNAQNTVVNETIEPPKKKHGRPPKANKKEEKEATGKGKTTATTEGKGKAVEVIPFDESDDLEKLMEIRSASITTRSTSIATTSVSVDTASSGVVDKPVFKLRILPLRTTKHAESTHPSNPSRQSKASMSQLPYHPLNFHFRSSTVITTQMAESYTWADFSGNAGSSQLMDVDEDRTFEEFMNPDAFARDDESLIPPVIPPGCPHIIIHT</sequence>
<gene>
    <name evidence="2" type="ORF">JAAARDRAFT_200868</name>
</gene>
<reference evidence="3" key="1">
    <citation type="journal article" date="2014" name="Proc. Natl. Acad. Sci. U.S.A.">
        <title>Extensive sampling of basidiomycete genomes demonstrates inadequacy of the white-rot/brown-rot paradigm for wood decay fungi.</title>
        <authorList>
            <person name="Riley R."/>
            <person name="Salamov A.A."/>
            <person name="Brown D.W."/>
            <person name="Nagy L.G."/>
            <person name="Floudas D."/>
            <person name="Held B.W."/>
            <person name="Levasseur A."/>
            <person name="Lombard V."/>
            <person name="Morin E."/>
            <person name="Otillar R."/>
            <person name="Lindquist E.A."/>
            <person name="Sun H."/>
            <person name="LaButti K.M."/>
            <person name="Schmutz J."/>
            <person name="Jabbour D."/>
            <person name="Luo H."/>
            <person name="Baker S.E."/>
            <person name="Pisabarro A.G."/>
            <person name="Walton J.D."/>
            <person name="Blanchette R.A."/>
            <person name="Henrissat B."/>
            <person name="Martin F."/>
            <person name="Cullen D."/>
            <person name="Hibbett D.S."/>
            <person name="Grigoriev I.V."/>
        </authorList>
    </citation>
    <scope>NUCLEOTIDE SEQUENCE [LARGE SCALE GENOMIC DNA]</scope>
    <source>
        <strain evidence="3">MUCL 33604</strain>
    </source>
</reference>